<dbReference type="EMBL" id="NPEV01000030">
    <property type="protein sequence ID" value="RAI26470.1"/>
    <property type="molecule type" value="Genomic_DNA"/>
</dbReference>
<keyword evidence="3" id="KW-1185">Reference proteome</keyword>
<dbReference type="RefSeq" id="WP_111435020.1">
    <property type="nucleotide sequence ID" value="NZ_JACIGG010000023.1"/>
</dbReference>
<reference evidence="2 3" key="1">
    <citation type="submission" date="2017-07" db="EMBL/GenBank/DDBJ databases">
        <title>Draft Genome Sequences of Select Purple Nonsulfur Bacteria.</title>
        <authorList>
            <person name="Lasarre B."/>
            <person name="Mckinlay J.B."/>
        </authorList>
    </citation>
    <scope>NUCLEOTIDE SEQUENCE [LARGE SCALE GENOMIC DNA]</scope>
    <source>
        <strain evidence="2 3">DSM 11290</strain>
    </source>
</reference>
<name>A0A327JJ67_9HYPH</name>
<protein>
    <recommendedName>
        <fullName evidence="1">Helix-turn-helix domain-containing protein</fullName>
    </recommendedName>
</protein>
<dbReference type="SUPFAM" id="SSF46955">
    <property type="entry name" value="Putative DNA-binding domain"/>
    <property type="match status" value="1"/>
</dbReference>
<gene>
    <name evidence="2" type="ORF">CH339_14165</name>
</gene>
<proteinExistence type="predicted"/>
<evidence type="ECO:0000313" key="3">
    <source>
        <dbReference type="Proteomes" id="UP000249299"/>
    </source>
</evidence>
<feature type="domain" description="Helix-turn-helix" evidence="1">
    <location>
        <begin position="53"/>
        <end position="102"/>
    </location>
</feature>
<dbReference type="Proteomes" id="UP000249299">
    <property type="component" value="Unassembled WGS sequence"/>
</dbReference>
<sequence>MVSRNPKSKQLGARRRIRSKRAGAALAAFVDAIERQYGLDLSLRPKRRKRQILTAKQAASLMRLSPKTLANWRNLGKGPAFYKIGARCIYRRADVVRFCRNRKSRSTSEYGTLGANGGLNHG</sequence>
<evidence type="ECO:0000259" key="1">
    <source>
        <dbReference type="Pfam" id="PF12728"/>
    </source>
</evidence>
<dbReference type="Pfam" id="PF12728">
    <property type="entry name" value="HTH_17"/>
    <property type="match status" value="1"/>
</dbReference>
<evidence type="ECO:0000313" key="2">
    <source>
        <dbReference type="EMBL" id="RAI26470.1"/>
    </source>
</evidence>
<dbReference type="InterPro" id="IPR041657">
    <property type="entry name" value="HTH_17"/>
</dbReference>
<accession>A0A327JJ67</accession>
<dbReference type="InterPro" id="IPR009061">
    <property type="entry name" value="DNA-bd_dom_put_sf"/>
</dbReference>
<organism evidence="2 3">
    <name type="scientific">Rhodobium orientis</name>
    <dbReference type="NCBI Taxonomy" id="34017"/>
    <lineage>
        <taxon>Bacteria</taxon>
        <taxon>Pseudomonadati</taxon>
        <taxon>Pseudomonadota</taxon>
        <taxon>Alphaproteobacteria</taxon>
        <taxon>Hyphomicrobiales</taxon>
        <taxon>Rhodobiaceae</taxon>
        <taxon>Rhodobium</taxon>
    </lineage>
</organism>
<dbReference type="AlphaFoldDB" id="A0A327JJ67"/>
<dbReference type="OrthoDB" id="9806994at2"/>
<comment type="caution">
    <text evidence="2">The sequence shown here is derived from an EMBL/GenBank/DDBJ whole genome shotgun (WGS) entry which is preliminary data.</text>
</comment>